<dbReference type="EMBL" id="LTAN01000006">
    <property type="protein sequence ID" value="OBR08055.1"/>
    <property type="molecule type" value="Genomic_DNA"/>
</dbReference>
<dbReference type="KEGG" id="chig:CH63R_09576"/>
<dbReference type="AlphaFoldDB" id="A0A1B7Y806"/>
<proteinExistence type="predicted"/>
<dbReference type="VEuPathDB" id="FungiDB:CH63R_09576"/>
<dbReference type="GeneID" id="28868657"/>
<accession>A0A1B7Y806</accession>
<evidence type="ECO:0000313" key="2">
    <source>
        <dbReference type="EMBL" id="OBR08055.1"/>
    </source>
</evidence>
<evidence type="ECO:0000313" key="3">
    <source>
        <dbReference type="Proteomes" id="UP000092177"/>
    </source>
</evidence>
<feature type="region of interest" description="Disordered" evidence="1">
    <location>
        <begin position="1"/>
        <end position="65"/>
    </location>
</feature>
<evidence type="ECO:0000256" key="1">
    <source>
        <dbReference type="SAM" id="MobiDB-lite"/>
    </source>
</evidence>
<keyword evidence="3" id="KW-1185">Reference proteome</keyword>
<comment type="caution">
    <text evidence="2">The sequence shown here is derived from an EMBL/GenBank/DDBJ whole genome shotgun (WGS) entry which is preliminary data.</text>
</comment>
<dbReference type="Proteomes" id="UP000092177">
    <property type="component" value="Chromosome 6"/>
</dbReference>
<protein>
    <submittedName>
        <fullName evidence="2">Uncharacterized protein</fullName>
    </submittedName>
</protein>
<dbReference type="RefSeq" id="XP_018156573.1">
    <property type="nucleotide sequence ID" value="XM_018304550.1"/>
</dbReference>
<gene>
    <name evidence="2" type="ORF">CH63R_09576</name>
</gene>
<reference evidence="3" key="1">
    <citation type="journal article" date="2017" name="BMC Genomics">
        <title>Gapless genome assembly of Colletotrichum higginsianum reveals chromosome structure and association of transposable elements with secondary metabolite gene clusters.</title>
        <authorList>
            <person name="Dallery J.-F."/>
            <person name="Lapalu N."/>
            <person name="Zampounis A."/>
            <person name="Pigne S."/>
            <person name="Luyten I."/>
            <person name="Amselem J."/>
            <person name="Wittenberg A.H.J."/>
            <person name="Zhou S."/>
            <person name="de Queiroz M.V."/>
            <person name="Robin G.P."/>
            <person name="Auger A."/>
            <person name="Hainaut M."/>
            <person name="Henrissat B."/>
            <person name="Kim K.-T."/>
            <person name="Lee Y.-H."/>
            <person name="Lespinet O."/>
            <person name="Schwartz D.C."/>
            <person name="Thon M.R."/>
            <person name="O'Connell R.J."/>
        </authorList>
    </citation>
    <scope>NUCLEOTIDE SEQUENCE [LARGE SCALE GENOMIC DNA]</scope>
    <source>
        <strain evidence="3">IMI 349063</strain>
    </source>
</reference>
<organism evidence="2 3">
    <name type="scientific">Colletotrichum higginsianum (strain IMI 349063)</name>
    <name type="common">Crucifer anthracnose fungus</name>
    <dbReference type="NCBI Taxonomy" id="759273"/>
    <lineage>
        <taxon>Eukaryota</taxon>
        <taxon>Fungi</taxon>
        <taxon>Dikarya</taxon>
        <taxon>Ascomycota</taxon>
        <taxon>Pezizomycotina</taxon>
        <taxon>Sordariomycetes</taxon>
        <taxon>Hypocreomycetidae</taxon>
        <taxon>Glomerellales</taxon>
        <taxon>Glomerellaceae</taxon>
        <taxon>Colletotrichum</taxon>
        <taxon>Colletotrichum destructivum species complex</taxon>
    </lineage>
</organism>
<feature type="compositionally biased region" description="Polar residues" evidence="1">
    <location>
        <begin position="56"/>
        <end position="65"/>
    </location>
</feature>
<sequence>MQDPSTPTRGGGQKRPLEADDDDNLDASMSTSGPQTLDGHDMTTPRPPAFTLLRDSYTQLSRDNS</sequence>
<name>A0A1B7Y806_COLHI</name>